<keyword evidence="6 8" id="KW-0443">Lipid metabolism</keyword>
<dbReference type="AlphaFoldDB" id="A0AAP2DR49"/>
<gene>
    <name evidence="8 10" type="primary">acpS</name>
    <name evidence="10" type="ORF">KK083_22660</name>
</gene>
<evidence type="ECO:0000313" key="10">
    <source>
        <dbReference type="EMBL" id="MBT1699707.1"/>
    </source>
</evidence>
<accession>A0AAP2DR49</accession>
<feature type="binding site" evidence="8">
    <location>
        <position position="8"/>
    </location>
    <ligand>
        <name>Mg(2+)</name>
        <dbReference type="ChEBI" id="CHEBI:18420"/>
    </ligand>
</feature>
<dbReference type="EC" id="2.7.8.7" evidence="8"/>
<dbReference type="GO" id="GO:0000287">
    <property type="term" value="F:magnesium ion binding"/>
    <property type="evidence" value="ECO:0007669"/>
    <property type="project" value="UniProtKB-UniRule"/>
</dbReference>
<protein>
    <recommendedName>
        <fullName evidence="8">Holo-[acyl-carrier-protein] synthase</fullName>
        <shortName evidence="8">Holo-ACP synthase</shortName>
        <ecNumber evidence="8">2.7.8.7</ecNumber>
    </recommendedName>
    <alternativeName>
        <fullName evidence="8">4'-phosphopantetheinyl transferase AcpS</fullName>
    </alternativeName>
</protein>
<comment type="function">
    <text evidence="8">Transfers the 4'-phosphopantetheine moiety from coenzyme A to a Ser of acyl-carrier-protein.</text>
</comment>
<sequence>MIIGTGIDIIEVERVATKVAKENGFTQKVFSASEIAFCDSKPNRAEHYAARFAAKEAFLKATGQGLTLGYELCDIEVTSDAMGKPVIILHGNFKASAAEHGWNKIHLSLSHVQAMACAVVIIEK</sequence>
<comment type="catalytic activity">
    <reaction evidence="8">
        <text>apo-[ACP] + CoA = holo-[ACP] + adenosine 3',5'-bisphosphate + H(+)</text>
        <dbReference type="Rhea" id="RHEA:12068"/>
        <dbReference type="Rhea" id="RHEA-COMP:9685"/>
        <dbReference type="Rhea" id="RHEA-COMP:9690"/>
        <dbReference type="ChEBI" id="CHEBI:15378"/>
        <dbReference type="ChEBI" id="CHEBI:29999"/>
        <dbReference type="ChEBI" id="CHEBI:57287"/>
        <dbReference type="ChEBI" id="CHEBI:58343"/>
        <dbReference type="ChEBI" id="CHEBI:64479"/>
        <dbReference type="EC" id="2.7.8.7"/>
    </reaction>
</comment>
<evidence type="ECO:0000256" key="5">
    <source>
        <dbReference type="ARBA" id="ARBA00022842"/>
    </source>
</evidence>
<evidence type="ECO:0000313" key="11">
    <source>
        <dbReference type="Proteomes" id="UP001319200"/>
    </source>
</evidence>
<keyword evidence="7 8" id="KW-0275">Fatty acid biosynthesis</keyword>
<dbReference type="InterPro" id="IPR037143">
    <property type="entry name" value="4-PPantetheinyl_Trfase_dom_sf"/>
</dbReference>
<keyword evidence="3 8" id="KW-0479">Metal-binding</keyword>
<comment type="caution">
    <text evidence="10">The sequence shown here is derived from an EMBL/GenBank/DDBJ whole genome shotgun (WGS) entry which is preliminary data.</text>
</comment>
<dbReference type="InterPro" id="IPR008278">
    <property type="entry name" value="4-PPantetheinyl_Trfase_dom"/>
</dbReference>
<evidence type="ECO:0000256" key="2">
    <source>
        <dbReference type="ARBA" id="ARBA00022679"/>
    </source>
</evidence>
<evidence type="ECO:0000256" key="4">
    <source>
        <dbReference type="ARBA" id="ARBA00022832"/>
    </source>
</evidence>
<evidence type="ECO:0000256" key="7">
    <source>
        <dbReference type="ARBA" id="ARBA00023160"/>
    </source>
</evidence>
<keyword evidence="2 8" id="KW-0808">Transferase</keyword>
<dbReference type="RefSeq" id="WP_254167828.1">
    <property type="nucleotide sequence ID" value="NZ_JAHESF010000028.1"/>
</dbReference>
<dbReference type="GO" id="GO:0006633">
    <property type="term" value="P:fatty acid biosynthetic process"/>
    <property type="evidence" value="ECO:0007669"/>
    <property type="project" value="UniProtKB-UniRule"/>
</dbReference>
<dbReference type="NCBIfam" id="TIGR00556">
    <property type="entry name" value="pantethn_trn"/>
    <property type="match status" value="1"/>
</dbReference>
<reference evidence="10 11" key="1">
    <citation type="submission" date="2021-05" db="EMBL/GenBank/DDBJ databases">
        <title>A Polyphasic approach of four new species of the genus Ohtaekwangia: Ohtaekwangia histidinii sp. nov., Ohtaekwangia cretensis sp. nov., Ohtaekwangia indiensis sp. nov., Ohtaekwangia reichenbachii sp. nov. from diverse environment.</title>
        <authorList>
            <person name="Octaviana S."/>
        </authorList>
    </citation>
    <scope>NUCLEOTIDE SEQUENCE [LARGE SCALE GENOMIC DNA]</scope>
    <source>
        <strain evidence="10 11">PWU4</strain>
    </source>
</reference>
<comment type="subcellular location">
    <subcellularLocation>
        <location evidence="8">Cytoplasm</location>
    </subcellularLocation>
</comment>
<comment type="similarity">
    <text evidence="8">Belongs to the P-Pant transferase superfamily. AcpS family.</text>
</comment>
<keyword evidence="11" id="KW-1185">Reference proteome</keyword>
<name>A0AAP2DR49_9BACT</name>
<dbReference type="InterPro" id="IPR004568">
    <property type="entry name" value="Ppantetheine-prot_Trfase_dom"/>
</dbReference>
<dbReference type="GO" id="GO:0005737">
    <property type="term" value="C:cytoplasm"/>
    <property type="evidence" value="ECO:0007669"/>
    <property type="project" value="UniProtKB-SubCell"/>
</dbReference>
<dbReference type="NCBIfam" id="TIGR00516">
    <property type="entry name" value="acpS"/>
    <property type="match status" value="1"/>
</dbReference>
<comment type="cofactor">
    <cofactor evidence="8">
        <name>Mg(2+)</name>
        <dbReference type="ChEBI" id="CHEBI:18420"/>
    </cofactor>
</comment>
<keyword evidence="1 8" id="KW-0444">Lipid biosynthesis</keyword>
<organism evidence="10 11">
    <name type="scientific">Chryseosolibacter histidini</name>
    <dbReference type="NCBI Taxonomy" id="2782349"/>
    <lineage>
        <taxon>Bacteria</taxon>
        <taxon>Pseudomonadati</taxon>
        <taxon>Bacteroidota</taxon>
        <taxon>Cytophagia</taxon>
        <taxon>Cytophagales</taxon>
        <taxon>Chryseotaleaceae</taxon>
        <taxon>Chryseosolibacter</taxon>
    </lineage>
</organism>
<proteinExistence type="inferred from homology"/>
<feature type="binding site" evidence="8">
    <location>
        <position position="56"/>
    </location>
    <ligand>
        <name>Mg(2+)</name>
        <dbReference type="ChEBI" id="CHEBI:18420"/>
    </ligand>
</feature>
<evidence type="ECO:0000256" key="3">
    <source>
        <dbReference type="ARBA" id="ARBA00022723"/>
    </source>
</evidence>
<dbReference type="Gene3D" id="3.90.470.20">
    <property type="entry name" value="4'-phosphopantetheinyl transferase domain"/>
    <property type="match status" value="1"/>
</dbReference>
<keyword evidence="5 8" id="KW-0460">Magnesium</keyword>
<evidence type="ECO:0000256" key="8">
    <source>
        <dbReference type="HAMAP-Rule" id="MF_00101"/>
    </source>
</evidence>
<evidence type="ECO:0000256" key="1">
    <source>
        <dbReference type="ARBA" id="ARBA00022516"/>
    </source>
</evidence>
<dbReference type="HAMAP" id="MF_00101">
    <property type="entry name" value="AcpS"/>
    <property type="match status" value="1"/>
</dbReference>
<dbReference type="InterPro" id="IPR002582">
    <property type="entry name" value="ACPS"/>
</dbReference>
<dbReference type="GO" id="GO:0008897">
    <property type="term" value="F:holo-[acyl-carrier-protein] synthase activity"/>
    <property type="evidence" value="ECO:0007669"/>
    <property type="project" value="UniProtKB-UniRule"/>
</dbReference>
<keyword evidence="8" id="KW-0963">Cytoplasm</keyword>
<dbReference type="Proteomes" id="UP001319200">
    <property type="component" value="Unassembled WGS sequence"/>
</dbReference>
<evidence type="ECO:0000256" key="6">
    <source>
        <dbReference type="ARBA" id="ARBA00023098"/>
    </source>
</evidence>
<feature type="domain" description="4'-phosphopantetheinyl transferase" evidence="9">
    <location>
        <begin position="5"/>
        <end position="111"/>
    </location>
</feature>
<dbReference type="Pfam" id="PF01648">
    <property type="entry name" value="ACPS"/>
    <property type="match status" value="1"/>
</dbReference>
<dbReference type="SUPFAM" id="SSF56214">
    <property type="entry name" value="4'-phosphopantetheinyl transferase"/>
    <property type="match status" value="1"/>
</dbReference>
<dbReference type="EMBL" id="JAHESF010000028">
    <property type="protein sequence ID" value="MBT1699707.1"/>
    <property type="molecule type" value="Genomic_DNA"/>
</dbReference>
<keyword evidence="4 8" id="KW-0276">Fatty acid metabolism</keyword>
<evidence type="ECO:0000259" key="9">
    <source>
        <dbReference type="Pfam" id="PF01648"/>
    </source>
</evidence>